<sequence>MTLQDKIGRPITGIRPFNELPIDAEIWREAHDHHHLHRQLHALAVHRPGIVWGLEVIASRTQDHTVLVAPGVAIDGEGQTVVLGEPVPFTLEERGQIYITLSFLPTADRNSAVLVGGGQQYYRVVEGRDVKATKEAPVGAELELARIYRTSPTAKVRDAANPFDPMNDELNLLTRRISFPHCYADGAVGELSYVPKTDPKAWKPNRPGLWNLLREANGRGFHLDFTGPMNLRQQADTQPVLLYVAGGEGFQPLADAEIDGLRRYLANGGVLFGEATGGSREFGAAFAELAQRLDAKLKPVETGHPLLSAHYMFAGPPPGAQDVGTLTADLDAGVVFGTFDYGGAWQGGLAQPGAPDARERIRQAQEFGINVVAFAARNRRLRELSRMM</sequence>
<dbReference type="AlphaFoldDB" id="A0A6J4JB84"/>
<dbReference type="EMBL" id="CADCTO010000405">
    <property type="protein sequence ID" value="CAA9273524.1"/>
    <property type="molecule type" value="Genomic_DNA"/>
</dbReference>
<evidence type="ECO:0000259" key="1">
    <source>
        <dbReference type="Pfam" id="PF13709"/>
    </source>
</evidence>
<evidence type="ECO:0000313" key="2">
    <source>
        <dbReference type="EMBL" id="CAA9273524.1"/>
    </source>
</evidence>
<protein>
    <recommendedName>
        <fullName evidence="1">DUF4159 domain-containing protein</fullName>
    </recommendedName>
</protein>
<dbReference type="InterPro" id="IPR025297">
    <property type="entry name" value="DUF4159"/>
</dbReference>
<dbReference type="Pfam" id="PF13709">
    <property type="entry name" value="DUF4159"/>
    <property type="match status" value="1"/>
</dbReference>
<reference evidence="2" key="1">
    <citation type="submission" date="2020-02" db="EMBL/GenBank/DDBJ databases">
        <authorList>
            <person name="Meier V. D."/>
        </authorList>
    </citation>
    <scope>NUCLEOTIDE SEQUENCE</scope>
    <source>
        <strain evidence="2">AVDCRST_MAG63</strain>
    </source>
</reference>
<gene>
    <name evidence="2" type="ORF">AVDCRST_MAG63-3093</name>
</gene>
<accession>A0A6J4JB84</accession>
<dbReference type="Gene3D" id="3.40.50.12140">
    <property type="entry name" value="Domain of unknown function DUF4159"/>
    <property type="match status" value="1"/>
</dbReference>
<organism evidence="2">
    <name type="scientific">uncultured Armatimonadetes bacterium</name>
    <dbReference type="NCBI Taxonomy" id="157466"/>
    <lineage>
        <taxon>Bacteria</taxon>
        <taxon>Bacillati</taxon>
        <taxon>Armatimonadota</taxon>
        <taxon>environmental samples</taxon>
    </lineage>
</organism>
<feature type="domain" description="DUF4159" evidence="1">
    <location>
        <begin position="241"/>
        <end position="375"/>
    </location>
</feature>
<proteinExistence type="predicted"/>
<name>A0A6J4JB84_9BACT</name>